<organism evidence="2 3">
    <name type="scientific">Spirosoma pollinicola</name>
    <dbReference type="NCBI Taxonomy" id="2057025"/>
    <lineage>
        <taxon>Bacteria</taxon>
        <taxon>Pseudomonadati</taxon>
        <taxon>Bacteroidota</taxon>
        <taxon>Cytophagia</taxon>
        <taxon>Cytophagales</taxon>
        <taxon>Cytophagaceae</taxon>
        <taxon>Spirosoma</taxon>
    </lineage>
</organism>
<keyword evidence="3" id="KW-1185">Reference proteome</keyword>
<dbReference type="Proteomes" id="UP000232883">
    <property type="component" value="Chromosome"/>
</dbReference>
<dbReference type="AlphaFoldDB" id="A0A2K8ZAT6"/>
<evidence type="ECO:0000256" key="1">
    <source>
        <dbReference type="SAM" id="MobiDB-lite"/>
    </source>
</evidence>
<accession>A0A2K8ZAT6</accession>
<dbReference type="KEGG" id="spir:CWM47_36875"/>
<feature type="region of interest" description="Disordered" evidence="1">
    <location>
        <begin position="1"/>
        <end position="44"/>
    </location>
</feature>
<gene>
    <name evidence="2" type="ORF">CWM47_36875</name>
</gene>
<proteinExistence type="predicted"/>
<evidence type="ECO:0000313" key="3">
    <source>
        <dbReference type="Proteomes" id="UP000232883"/>
    </source>
</evidence>
<evidence type="ECO:0000313" key="2">
    <source>
        <dbReference type="EMBL" id="AUD06929.1"/>
    </source>
</evidence>
<dbReference type="EMBL" id="CP025096">
    <property type="protein sequence ID" value="AUD06929.1"/>
    <property type="molecule type" value="Genomic_DNA"/>
</dbReference>
<protein>
    <submittedName>
        <fullName evidence="2">Uncharacterized protein</fullName>
    </submittedName>
</protein>
<sequence>MEGDDESADDPPPWPRVQIGLNRPETPKNGVSKKKLAKGMRGSEPANRHFLKRIFFRQPVNPSTMRMQWVSDYKIIS</sequence>
<reference evidence="2 3" key="1">
    <citation type="submission" date="2017-11" db="EMBL/GenBank/DDBJ databases">
        <title>Taxonomic description and genome sequences of Spirosoma HA7 sp. nov., isolated from pollen microhabitat of Corylus avellana.</title>
        <authorList>
            <person name="Ambika Manirajan B."/>
            <person name="Suarez C."/>
            <person name="Ratering S."/>
            <person name="Geissler-Plaum R."/>
            <person name="Cardinale M."/>
            <person name="Sylvia S."/>
        </authorList>
    </citation>
    <scope>NUCLEOTIDE SEQUENCE [LARGE SCALE GENOMIC DNA]</scope>
    <source>
        <strain evidence="2 3">HA7</strain>
    </source>
</reference>
<name>A0A2K8ZAT6_9BACT</name>